<dbReference type="GO" id="GO:0016787">
    <property type="term" value="F:hydrolase activity"/>
    <property type="evidence" value="ECO:0007669"/>
    <property type="project" value="UniProtKB-KW"/>
</dbReference>
<sequence>MLHELSKRGNTVVVYLIDSSVVENVADAITLWLLGFLVQVKLGLDVVPVLSKADLAKNIDALKSIVDRDADVSRLFDMLEAKGLVADLVPEFLHLVNKTRGAFRAVAVSAVRGEGLEELHFLIHEAFCGCGDLT</sequence>
<dbReference type="OrthoDB" id="31092at2157"/>
<dbReference type="InterPro" id="IPR004130">
    <property type="entry name" value="Gpn"/>
</dbReference>
<dbReference type="AlphaFoldDB" id="I3TGE9"/>
<evidence type="ECO:0000256" key="1">
    <source>
        <dbReference type="ARBA" id="ARBA00005290"/>
    </source>
</evidence>
<evidence type="ECO:0000256" key="4">
    <source>
        <dbReference type="ARBA" id="ARBA00023134"/>
    </source>
</evidence>
<dbReference type="KEGG" id="thg:TCELL_1415"/>
<keyword evidence="2" id="KW-0547">Nucleotide-binding</keyword>
<keyword evidence="4" id="KW-0342">GTP-binding</keyword>
<protein>
    <submittedName>
        <fullName evidence="5">GTPase-like protein</fullName>
    </submittedName>
</protein>
<accession>I3TGE9</accession>
<dbReference type="InterPro" id="IPR027417">
    <property type="entry name" value="P-loop_NTPase"/>
</dbReference>
<dbReference type="EMBL" id="CP003531">
    <property type="protein sequence ID" value="AFK51837.1"/>
    <property type="molecule type" value="Genomic_DNA"/>
</dbReference>
<comment type="similarity">
    <text evidence="1">Belongs to the GPN-loop GTPase family.</text>
</comment>
<dbReference type="GO" id="GO:0005525">
    <property type="term" value="F:GTP binding"/>
    <property type="evidence" value="ECO:0007669"/>
    <property type="project" value="UniProtKB-KW"/>
</dbReference>
<dbReference type="SUPFAM" id="SSF52540">
    <property type="entry name" value="P-loop containing nucleoside triphosphate hydrolases"/>
    <property type="match status" value="1"/>
</dbReference>
<dbReference type="HOGENOM" id="CLU_1891538_0_0_2"/>
<dbReference type="Gene3D" id="3.40.50.300">
    <property type="entry name" value="P-loop containing nucleotide triphosphate hydrolases"/>
    <property type="match status" value="1"/>
</dbReference>
<dbReference type="Proteomes" id="UP000005270">
    <property type="component" value="Chromosome"/>
</dbReference>
<name>I3TGE9_THEC1</name>
<evidence type="ECO:0000313" key="5">
    <source>
        <dbReference type="EMBL" id="AFK51837.1"/>
    </source>
</evidence>
<dbReference type="Pfam" id="PF03029">
    <property type="entry name" value="ATP_bind_1"/>
    <property type="match status" value="1"/>
</dbReference>
<keyword evidence="6" id="KW-1185">Reference proteome</keyword>
<proteinExistence type="inferred from homology"/>
<gene>
    <name evidence="5" type="ordered locus">TCELL_1415</name>
</gene>
<dbReference type="InParanoid" id="I3TGE9"/>
<organism evidence="5 6">
    <name type="scientific">Thermogladius calderae (strain DSM 22663 / VKM B-2946 / 1633)</name>
    <dbReference type="NCBI Taxonomy" id="1184251"/>
    <lineage>
        <taxon>Archaea</taxon>
        <taxon>Thermoproteota</taxon>
        <taxon>Thermoprotei</taxon>
        <taxon>Desulfurococcales</taxon>
        <taxon>Desulfurococcaceae</taxon>
        <taxon>Thermogladius</taxon>
    </lineage>
</organism>
<reference evidence="5 6" key="1">
    <citation type="journal article" date="2012" name="J. Bacteriol.">
        <title>Complete genome sequence of the hyperthermophilic cellulolytic Crenarchaeon 'Thermogladius cellulolyticus' 1633.</title>
        <authorList>
            <person name="Mardanov A.V."/>
            <person name="Kochetkova T.V."/>
            <person name="Beletsky A.V."/>
            <person name="Bonch-Osmolovskaya E.A."/>
            <person name="Ravin N.V."/>
            <person name="Skryabin K.G."/>
        </authorList>
    </citation>
    <scope>NUCLEOTIDE SEQUENCE [LARGE SCALE GENOMIC DNA]</scope>
    <source>
        <strain evidence="6">DSM 22663 / VKM B-2946 / 1633</strain>
    </source>
</reference>
<evidence type="ECO:0000256" key="3">
    <source>
        <dbReference type="ARBA" id="ARBA00022801"/>
    </source>
</evidence>
<dbReference type="eggNOG" id="arCOG01225">
    <property type="taxonomic scope" value="Archaea"/>
</dbReference>
<keyword evidence="3" id="KW-0378">Hydrolase</keyword>
<dbReference type="STRING" id="1184251.TCELL_1415"/>
<evidence type="ECO:0000256" key="2">
    <source>
        <dbReference type="ARBA" id="ARBA00022741"/>
    </source>
</evidence>
<evidence type="ECO:0000313" key="6">
    <source>
        <dbReference type="Proteomes" id="UP000005270"/>
    </source>
</evidence>